<reference evidence="2" key="1">
    <citation type="submission" date="2021-01" db="EMBL/GenBank/DDBJ databases">
        <title>Modified the classification status of verrucomicrobia.</title>
        <authorList>
            <person name="Feng X."/>
        </authorList>
    </citation>
    <scope>NUCLEOTIDE SEQUENCE</scope>
    <source>
        <strain evidence="2">KCTC 12986</strain>
    </source>
</reference>
<name>A0A934VLD1_9BACT</name>
<gene>
    <name evidence="2" type="ORF">JIN78_10850</name>
</gene>
<protein>
    <submittedName>
        <fullName evidence="2">Transglutaminase family protein</fullName>
    </submittedName>
</protein>
<dbReference type="InterPro" id="IPR038765">
    <property type="entry name" value="Papain-like_cys_pep_sf"/>
</dbReference>
<organism evidence="2 3">
    <name type="scientific">Roseibacillus ishigakijimensis</name>
    <dbReference type="NCBI Taxonomy" id="454146"/>
    <lineage>
        <taxon>Bacteria</taxon>
        <taxon>Pseudomonadati</taxon>
        <taxon>Verrucomicrobiota</taxon>
        <taxon>Verrucomicrobiia</taxon>
        <taxon>Verrucomicrobiales</taxon>
        <taxon>Verrucomicrobiaceae</taxon>
        <taxon>Roseibacillus</taxon>
    </lineage>
</organism>
<dbReference type="Proteomes" id="UP000604083">
    <property type="component" value="Unassembled WGS sequence"/>
</dbReference>
<dbReference type="AlphaFoldDB" id="A0A934VLD1"/>
<evidence type="ECO:0000313" key="2">
    <source>
        <dbReference type="EMBL" id="MBK1834559.1"/>
    </source>
</evidence>
<dbReference type="Pfam" id="PF08379">
    <property type="entry name" value="Bact_transglu_N"/>
    <property type="match status" value="1"/>
</dbReference>
<evidence type="ECO:0000313" key="3">
    <source>
        <dbReference type="Proteomes" id="UP000604083"/>
    </source>
</evidence>
<dbReference type="InterPro" id="IPR013589">
    <property type="entry name" value="Bac_transglu_N"/>
</dbReference>
<dbReference type="Pfam" id="PF01841">
    <property type="entry name" value="Transglut_core"/>
    <property type="match status" value="1"/>
</dbReference>
<accession>A0A934VLD1</accession>
<dbReference type="Gene3D" id="3.10.620.30">
    <property type="match status" value="1"/>
</dbReference>
<evidence type="ECO:0000259" key="1">
    <source>
        <dbReference type="SMART" id="SM00460"/>
    </source>
</evidence>
<dbReference type="PANTHER" id="PTHR33490:SF7">
    <property type="entry name" value="BLR2979 PROTEIN"/>
    <property type="match status" value="1"/>
</dbReference>
<feature type="domain" description="Transglutaminase-like" evidence="1">
    <location>
        <begin position="171"/>
        <end position="241"/>
    </location>
</feature>
<dbReference type="RefSeq" id="WP_200391995.1">
    <property type="nucleotide sequence ID" value="NZ_JAENIO010000026.1"/>
</dbReference>
<keyword evidence="3" id="KW-1185">Reference proteome</keyword>
<dbReference type="PANTHER" id="PTHR33490">
    <property type="entry name" value="BLR5614 PROTEIN-RELATED"/>
    <property type="match status" value="1"/>
</dbReference>
<proteinExistence type="predicted"/>
<dbReference type="EMBL" id="JAENIO010000026">
    <property type="protein sequence ID" value="MBK1834559.1"/>
    <property type="molecule type" value="Genomic_DNA"/>
</dbReference>
<dbReference type="InterPro" id="IPR002931">
    <property type="entry name" value="Transglutaminase-like"/>
</dbReference>
<sequence>MTYTIHHRTTYRYEAKVSYSHHLARLRSHLGQTRLLISPTPDTLNNYLDYFGNATTYFSITTPHQELTIDAHSTISLPESVPTPQLDLSPPWEKVRDTLAHSTLPQDLSAAEFTFSSGISRTSPALLDYALPSFQPGTPILTAARDLTRRIYDDFQFDNSATTVSTPVHDVLEKKAGVCQDFAHLQISCLRSLGLSACYVSGYLRTNPPPGKPRLIGADASHAWVSVYVPQLGWTEFDATNNVIPTTNHIPIARGRDYLDISPVRGTVFGGGRQKLSIGVTVIPEGETAVEPSAA</sequence>
<comment type="caution">
    <text evidence="2">The sequence shown here is derived from an EMBL/GenBank/DDBJ whole genome shotgun (WGS) entry which is preliminary data.</text>
</comment>
<dbReference type="SUPFAM" id="SSF54001">
    <property type="entry name" value="Cysteine proteinases"/>
    <property type="match status" value="1"/>
</dbReference>
<dbReference type="SMART" id="SM00460">
    <property type="entry name" value="TGc"/>
    <property type="match status" value="1"/>
</dbReference>